<evidence type="ECO:0000313" key="2">
    <source>
        <dbReference type="Proteomes" id="UP001149954"/>
    </source>
</evidence>
<dbReference type="SUPFAM" id="SSF81383">
    <property type="entry name" value="F-box domain"/>
    <property type="match status" value="1"/>
</dbReference>
<reference evidence="1" key="2">
    <citation type="journal article" date="2023" name="IMA Fungus">
        <title>Comparative genomic study of the Penicillium genus elucidates a diverse pangenome and 15 lateral gene transfer events.</title>
        <authorList>
            <person name="Petersen C."/>
            <person name="Sorensen T."/>
            <person name="Nielsen M.R."/>
            <person name="Sondergaard T.E."/>
            <person name="Sorensen J.L."/>
            <person name="Fitzpatrick D.A."/>
            <person name="Frisvad J.C."/>
            <person name="Nielsen K.L."/>
        </authorList>
    </citation>
    <scope>NUCLEOTIDE SEQUENCE</scope>
    <source>
        <strain evidence="1">IBT 29495</strain>
    </source>
</reference>
<keyword evidence="2" id="KW-1185">Reference proteome</keyword>
<dbReference type="InterPro" id="IPR036047">
    <property type="entry name" value="F-box-like_dom_sf"/>
</dbReference>
<reference evidence="1" key="1">
    <citation type="submission" date="2022-12" db="EMBL/GenBank/DDBJ databases">
        <authorList>
            <person name="Petersen C."/>
        </authorList>
    </citation>
    <scope>NUCLEOTIDE SEQUENCE</scope>
    <source>
        <strain evidence="1">IBT 29495</strain>
    </source>
</reference>
<sequence>MANQSHLPNIVGLVTEATKYVVLGFLFNDGRKKAYNKQVLVVNPVIVPQLKAGLDPTMESLDKKAPLDQAPRSEDIFNRLPAELRHCIFELLPAGSILALKAASLAMHATSLPGDFWKHRLKSEMPWLWEIHDVDIFQSQELEGKASNLLVNIQKKSQYTSENDDYIFGLANRRRIWRVCEQIRSRYLEKLECIPNTDSMDPST</sequence>
<name>A0A9W9Y4I6_9EURO</name>
<dbReference type="EMBL" id="JAPWDS010000001">
    <property type="protein sequence ID" value="KAJ5520026.1"/>
    <property type="molecule type" value="Genomic_DNA"/>
</dbReference>
<gene>
    <name evidence="1" type="ORF">N7463_000479</name>
</gene>
<dbReference type="OrthoDB" id="9984533at2759"/>
<organism evidence="1 2">
    <name type="scientific">Penicillium fimorum</name>
    <dbReference type="NCBI Taxonomy" id="1882269"/>
    <lineage>
        <taxon>Eukaryota</taxon>
        <taxon>Fungi</taxon>
        <taxon>Dikarya</taxon>
        <taxon>Ascomycota</taxon>
        <taxon>Pezizomycotina</taxon>
        <taxon>Eurotiomycetes</taxon>
        <taxon>Eurotiomycetidae</taxon>
        <taxon>Eurotiales</taxon>
        <taxon>Aspergillaceae</taxon>
        <taxon>Penicillium</taxon>
    </lineage>
</organism>
<dbReference type="Proteomes" id="UP001149954">
    <property type="component" value="Unassembled WGS sequence"/>
</dbReference>
<comment type="caution">
    <text evidence="1">The sequence shown here is derived from an EMBL/GenBank/DDBJ whole genome shotgun (WGS) entry which is preliminary data.</text>
</comment>
<dbReference type="AlphaFoldDB" id="A0A9W9Y4I6"/>
<proteinExistence type="predicted"/>
<evidence type="ECO:0008006" key="3">
    <source>
        <dbReference type="Google" id="ProtNLM"/>
    </source>
</evidence>
<accession>A0A9W9Y4I6</accession>
<protein>
    <recommendedName>
        <fullName evidence="3">F-box domain-containing protein</fullName>
    </recommendedName>
</protein>
<evidence type="ECO:0000313" key="1">
    <source>
        <dbReference type="EMBL" id="KAJ5520026.1"/>
    </source>
</evidence>